<dbReference type="Gene3D" id="3.30.310.70">
    <property type="entry name" value="TT1751-like domain"/>
    <property type="match status" value="2"/>
</dbReference>
<name>A0A084IQ00_SALHC</name>
<dbReference type="InterPro" id="IPR005180">
    <property type="entry name" value="DUF302"/>
</dbReference>
<dbReference type="eggNOG" id="COG3439">
    <property type="taxonomic scope" value="Bacteria"/>
</dbReference>
<sequence length="329" mass="35422">MNTRRARWPLTGLLLLSVALAGCDIDWIEVFGGHHNHNDNTSKVSKTNVPGLDVAQSDYRFTQAYDNLAQAVDGNNNYYKTLKVDLQAEASAAGRDIRPTRVILFDDPARITPIIAADRRAGLDLPPAMLVYQTRNDASAQNVGVAYNSSDYLAARYNVSDAQDALDGLASDLDSLVRDASGNSASRIGAVGSISRGEGIVDRTSNHDFNTTLDRLVGAINDNSDLELLQQWDHRAAAHSIGSMLDANDDPSTLVIVNAGADQARMIAGGQTVAVDLPVRILVSEDTNGTVHVDYDKPSYLADRHHVDASNAVDDLDSTVRSLVNKAIN</sequence>
<feature type="domain" description="DUF302" evidence="2">
    <location>
        <begin position="84"/>
        <end position="136"/>
    </location>
</feature>
<keyword evidence="1" id="KW-0732">Signal</keyword>
<dbReference type="SUPFAM" id="SSF103247">
    <property type="entry name" value="TT1751-like"/>
    <property type="match status" value="2"/>
</dbReference>
<reference evidence="3 4" key="1">
    <citation type="submission" date="2013-03" db="EMBL/GenBank/DDBJ databases">
        <title>Salinisphaera hydrothermalis C41B8 Genome Sequencing.</title>
        <authorList>
            <person name="Li C."/>
            <person name="Lai Q."/>
            <person name="Shao Z."/>
        </authorList>
    </citation>
    <scope>NUCLEOTIDE SEQUENCE [LARGE SCALE GENOMIC DNA]</scope>
    <source>
        <strain evidence="3 4">C41B8</strain>
    </source>
</reference>
<dbReference type="Pfam" id="PF03625">
    <property type="entry name" value="DUF302"/>
    <property type="match status" value="1"/>
</dbReference>
<dbReference type="PANTHER" id="PTHR38342:SF2">
    <property type="entry name" value="INNER MEMBRANE OR EXPORTED"/>
    <property type="match status" value="1"/>
</dbReference>
<dbReference type="CDD" id="cd14797">
    <property type="entry name" value="DUF302"/>
    <property type="match status" value="2"/>
</dbReference>
<dbReference type="OrthoDB" id="9799367at2"/>
<dbReference type="STRING" id="1304275.C41B8_04176"/>
<dbReference type="AlphaFoldDB" id="A0A084IQ00"/>
<evidence type="ECO:0000313" key="4">
    <source>
        <dbReference type="Proteomes" id="UP000028302"/>
    </source>
</evidence>
<dbReference type="PANTHER" id="PTHR38342">
    <property type="entry name" value="SLR5037 PROTEIN"/>
    <property type="match status" value="1"/>
</dbReference>
<accession>A0A084IQ00</accession>
<dbReference type="InterPro" id="IPR035923">
    <property type="entry name" value="TT1751-like_sf"/>
</dbReference>
<evidence type="ECO:0000313" key="3">
    <source>
        <dbReference type="EMBL" id="KEZ78784.1"/>
    </source>
</evidence>
<evidence type="ECO:0000259" key="2">
    <source>
        <dbReference type="Pfam" id="PF03625"/>
    </source>
</evidence>
<keyword evidence="4" id="KW-1185">Reference proteome</keyword>
<feature type="chain" id="PRO_5001776656" description="DUF302 domain-containing protein" evidence="1">
    <location>
        <begin position="22"/>
        <end position="329"/>
    </location>
</feature>
<comment type="caution">
    <text evidence="3">The sequence shown here is derived from an EMBL/GenBank/DDBJ whole genome shotgun (WGS) entry which is preliminary data.</text>
</comment>
<protein>
    <recommendedName>
        <fullName evidence="2">DUF302 domain-containing protein</fullName>
    </recommendedName>
</protein>
<gene>
    <name evidence="3" type="ORF">C41B8_04176</name>
</gene>
<proteinExistence type="predicted"/>
<feature type="signal peptide" evidence="1">
    <location>
        <begin position="1"/>
        <end position="21"/>
    </location>
</feature>
<dbReference type="RefSeq" id="WP_037334418.1">
    <property type="nucleotide sequence ID" value="NZ_APNK01000003.1"/>
</dbReference>
<dbReference type="PROSITE" id="PS51257">
    <property type="entry name" value="PROKAR_LIPOPROTEIN"/>
    <property type="match status" value="1"/>
</dbReference>
<evidence type="ECO:0000256" key="1">
    <source>
        <dbReference type="SAM" id="SignalP"/>
    </source>
</evidence>
<organism evidence="3 4">
    <name type="scientific">Salinisphaera hydrothermalis (strain C41B8)</name>
    <dbReference type="NCBI Taxonomy" id="1304275"/>
    <lineage>
        <taxon>Bacteria</taxon>
        <taxon>Pseudomonadati</taxon>
        <taxon>Pseudomonadota</taxon>
        <taxon>Gammaproteobacteria</taxon>
        <taxon>Salinisphaerales</taxon>
        <taxon>Salinisphaeraceae</taxon>
        <taxon>Salinisphaera</taxon>
    </lineage>
</organism>
<dbReference type="EMBL" id="APNK01000003">
    <property type="protein sequence ID" value="KEZ78784.1"/>
    <property type="molecule type" value="Genomic_DNA"/>
</dbReference>
<dbReference type="Proteomes" id="UP000028302">
    <property type="component" value="Unassembled WGS sequence"/>
</dbReference>